<evidence type="ECO:0000313" key="2">
    <source>
        <dbReference type="EMBL" id="RAW14693.1"/>
    </source>
</evidence>
<evidence type="ECO:0000313" key="3">
    <source>
        <dbReference type="Proteomes" id="UP000250462"/>
    </source>
</evidence>
<accession>A0A329QR67</accession>
<keyword evidence="3" id="KW-1185">Reference proteome</keyword>
<gene>
    <name evidence="2" type="ORF">DPM12_10565</name>
</gene>
<dbReference type="AlphaFoldDB" id="A0A329QR67"/>
<dbReference type="EMBL" id="QMIG01000008">
    <property type="protein sequence ID" value="RAW14693.1"/>
    <property type="molecule type" value="Genomic_DNA"/>
</dbReference>
<name>A0A329QR67_9ACTN</name>
<feature type="compositionally biased region" description="Basic residues" evidence="1">
    <location>
        <begin position="107"/>
        <end position="117"/>
    </location>
</feature>
<reference evidence="2 3" key="1">
    <citation type="submission" date="2018-06" db="EMBL/GenBank/DDBJ databases">
        <title>Phytoactinopolyspora halophila sp. nov., a novel halophilic actinomycete isolated from a saline soil in China.</title>
        <authorList>
            <person name="Tang S.-K."/>
        </authorList>
    </citation>
    <scope>NUCLEOTIDE SEQUENCE [LARGE SCALE GENOMIC DNA]</scope>
    <source>
        <strain evidence="2 3">YIM 96934</strain>
    </source>
</reference>
<organism evidence="2 3">
    <name type="scientific">Phytoactinopolyspora halophila</name>
    <dbReference type="NCBI Taxonomy" id="1981511"/>
    <lineage>
        <taxon>Bacteria</taxon>
        <taxon>Bacillati</taxon>
        <taxon>Actinomycetota</taxon>
        <taxon>Actinomycetes</taxon>
        <taxon>Jiangellales</taxon>
        <taxon>Jiangellaceae</taxon>
        <taxon>Phytoactinopolyspora</taxon>
    </lineage>
</organism>
<sequence>MIMAKAPVNLKKSGRRLWRSVTSEYGLRPDELAVLESACRLADAVADLDAELAECELESSRLPLLREVRQQREALRKHLAQLKLPEAVEGSSAGGNVRQIDRDRSARARRAARARWG</sequence>
<evidence type="ECO:0000256" key="1">
    <source>
        <dbReference type="SAM" id="MobiDB-lite"/>
    </source>
</evidence>
<proteinExistence type="predicted"/>
<dbReference type="Proteomes" id="UP000250462">
    <property type="component" value="Unassembled WGS sequence"/>
</dbReference>
<feature type="region of interest" description="Disordered" evidence="1">
    <location>
        <begin position="88"/>
        <end position="117"/>
    </location>
</feature>
<protein>
    <submittedName>
        <fullName evidence="2">Uncharacterized protein</fullName>
    </submittedName>
</protein>
<comment type="caution">
    <text evidence="2">The sequence shown here is derived from an EMBL/GenBank/DDBJ whole genome shotgun (WGS) entry which is preliminary data.</text>
</comment>